<dbReference type="CDD" id="cd02440">
    <property type="entry name" value="AdoMet_MTases"/>
    <property type="match status" value="1"/>
</dbReference>
<protein>
    <recommendedName>
        <fullName evidence="1">Methyltransferase type 11 domain-containing protein</fullName>
    </recommendedName>
</protein>
<dbReference type="AlphaFoldDB" id="A0AAU9JEK5"/>
<dbReference type="PANTHER" id="PTHR43591">
    <property type="entry name" value="METHYLTRANSFERASE"/>
    <property type="match status" value="1"/>
</dbReference>
<dbReference type="Pfam" id="PF08241">
    <property type="entry name" value="Methyltransf_11"/>
    <property type="match status" value="1"/>
</dbReference>
<proteinExistence type="predicted"/>
<dbReference type="EMBL" id="CAJZBQ010000032">
    <property type="protein sequence ID" value="CAG9322499.1"/>
    <property type="molecule type" value="Genomic_DNA"/>
</dbReference>
<dbReference type="SUPFAM" id="SSF53335">
    <property type="entry name" value="S-adenosyl-L-methionine-dependent methyltransferases"/>
    <property type="match status" value="1"/>
</dbReference>
<evidence type="ECO:0000259" key="1">
    <source>
        <dbReference type="Pfam" id="PF08241"/>
    </source>
</evidence>
<feature type="domain" description="Methyltransferase type 11" evidence="1">
    <location>
        <begin position="75"/>
        <end position="167"/>
    </location>
</feature>
<evidence type="ECO:0000313" key="3">
    <source>
        <dbReference type="Proteomes" id="UP001162131"/>
    </source>
</evidence>
<dbReference type="PANTHER" id="PTHR43591:SF24">
    <property type="entry name" value="2-METHOXY-6-POLYPRENYL-1,4-BENZOQUINOL METHYLASE, MITOCHONDRIAL"/>
    <property type="match status" value="1"/>
</dbReference>
<evidence type="ECO:0000313" key="2">
    <source>
        <dbReference type="EMBL" id="CAG9322499.1"/>
    </source>
</evidence>
<dbReference type="Gene3D" id="3.40.50.150">
    <property type="entry name" value="Vaccinia Virus protein VP39"/>
    <property type="match status" value="1"/>
</dbReference>
<dbReference type="InterPro" id="IPR013216">
    <property type="entry name" value="Methyltransf_11"/>
</dbReference>
<keyword evidence="3" id="KW-1185">Reference proteome</keyword>
<name>A0AAU9JEK5_9CILI</name>
<dbReference type="InterPro" id="IPR029063">
    <property type="entry name" value="SAM-dependent_MTases_sf"/>
</dbReference>
<dbReference type="Proteomes" id="UP001162131">
    <property type="component" value="Unassembled WGS sequence"/>
</dbReference>
<organism evidence="2 3">
    <name type="scientific">Blepharisma stoltei</name>
    <dbReference type="NCBI Taxonomy" id="1481888"/>
    <lineage>
        <taxon>Eukaryota</taxon>
        <taxon>Sar</taxon>
        <taxon>Alveolata</taxon>
        <taxon>Ciliophora</taxon>
        <taxon>Postciliodesmatophora</taxon>
        <taxon>Heterotrichea</taxon>
        <taxon>Heterotrichida</taxon>
        <taxon>Blepharismidae</taxon>
        <taxon>Blepharisma</taxon>
    </lineage>
</organism>
<comment type="caution">
    <text evidence="2">The sequence shown here is derived from an EMBL/GenBank/DDBJ whole genome shotgun (WGS) entry which is preliminary data.</text>
</comment>
<reference evidence="2" key="1">
    <citation type="submission" date="2021-09" db="EMBL/GenBank/DDBJ databases">
        <authorList>
            <consortium name="AG Swart"/>
            <person name="Singh M."/>
            <person name="Singh A."/>
            <person name="Seah K."/>
            <person name="Emmerich C."/>
        </authorList>
    </citation>
    <scope>NUCLEOTIDE SEQUENCE</scope>
    <source>
        <strain evidence="2">ATCC30299</strain>
    </source>
</reference>
<sequence length="296" mass="33129">MHLQIRPNPVGKITIFYLKHHFSTGIKTSETHSYLKKGFSEAKTWYSKYGTMTSTKLYQEYLPFMKMREATSVIETGSGPGNGVSAILKSISPSCKFTATDISPGFLDELKKIKAENYSVEEANIEELPFPKKTFDRYISNMAIHNAADPEKAFSEAYRVLKNGGILGVSTFGANEKTNTYMSLMKNFRAFIGQPYHDSILNNLAVMGLPEPFKEFVSRIGFQRVLSYSAMTVYPLSTPEEAADLFLSFGPLENFMKNNPDKAGELQNLVMSKLYECLITNGTPIGYDSSILIAFK</sequence>
<accession>A0AAU9JEK5</accession>
<gene>
    <name evidence="2" type="ORF">BSTOLATCC_MIC31629</name>
</gene>
<dbReference type="GO" id="GO:0008757">
    <property type="term" value="F:S-adenosylmethionine-dependent methyltransferase activity"/>
    <property type="evidence" value="ECO:0007669"/>
    <property type="project" value="InterPro"/>
</dbReference>